<dbReference type="PANTHER" id="PTHR31434:SF2">
    <property type="entry name" value="S PHASE CYCLIN A-ASSOCIATED PROTEIN IN THE ENDOPLASMIC RETICULUM"/>
    <property type="match status" value="1"/>
</dbReference>
<feature type="compositionally biased region" description="Basic and acidic residues" evidence="1">
    <location>
        <begin position="1"/>
        <end position="27"/>
    </location>
</feature>
<evidence type="ECO:0000256" key="1">
    <source>
        <dbReference type="SAM" id="MobiDB-lite"/>
    </source>
</evidence>
<evidence type="ECO:0000313" key="3">
    <source>
        <dbReference type="Proteomes" id="UP001244341"/>
    </source>
</evidence>
<name>A0ABY8TJI5_TETOB</name>
<feature type="region of interest" description="Disordered" evidence="1">
    <location>
        <begin position="126"/>
        <end position="156"/>
    </location>
</feature>
<protein>
    <recommendedName>
        <fullName evidence="4">Casein kinase substrate phosphoprotein PP28 domain-containing protein</fullName>
    </recommendedName>
</protein>
<sequence>MAEERLARLKQEQAAKEQRRAAGKEEEGAANAARADKHQRSELLRAAHIRRIRAKAGDETRKVEEVSFINTLNNEGKKADLQQRLEEGEARRAEALAAILAKQAGAAASIKEAAERRRAAEAERLAQLADKQRRKQEAQGQTLGTDPREGCFGEGL</sequence>
<proteinExistence type="predicted"/>
<evidence type="ECO:0000313" key="2">
    <source>
        <dbReference type="EMBL" id="WIA08582.1"/>
    </source>
</evidence>
<gene>
    <name evidence="2" type="ORF">OEZ85_008011</name>
</gene>
<feature type="region of interest" description="Disordered" evidence="1">
    <location>
        <begin position="1"/>
        <end position="41"/>
    </location>
</feature>
<accession>A0ABY8TJI5</accession>
<evidence type="ECO:0008006" key="4">
    <source>
        <dbReference type="Google" id="ProtNLM"/>
    </source>
</evidence>
<dbReference type="EMBL" id="CP126208">
    <property type="protein sequence ID" value="WIA08582.1"/>
    <property type="molecule type" value="Genomic_DNA"/>
</dbReference>
<dbReference type="Proteomes" id="UP001244341">
    <property type="component" value="Chromosome 1b"/>
</dbReference>
<dbReference type="PANTHER" id="PTHR31434">
    <property type="entry name" value="S PHASE CYCLIN A-ASSOCIATED PROTEIN IN THE ENDOPLASMIC RETICULUM"/>
    <property type="match status" value="1"/>
</dbReference>
<keyword evidence="3" id="KW-1185">Reference proteome</keyword>
<reference evidence="2 3" key="1">
    <citation type="submission" date="2023-05" db="EMBL/GenBank/DDBJ databases">
        <title>A 100% complete, gapless, phased diploid assembly of the Scenedesmus obliquus UTEX 3031 genome.</title>
        <authorList>
            <person name="Biondi T.C."/>
            <person name="Hanschen E.R."/>
            <person name="Kwon T."/>
            <person name="Eng W."/>
            <person name="Kruse C.P.S."/>
            <person name="Koehler S.I."/>
            <person name="Kunde Y."/>
            <person name="Gleasner C.D."/>
            <person name="You Mak K.T."/>
            <person name="Polle J."/>
            <person name="Hovde B.T."/>
            <person name="Starkenburg S.R."/>
        </authorList>
    </citation>
    <scope>NUCLEOTIDE SEQUENCE [LARGE SCALE GENOMIC DNA]</scope>
    <source>
        <strain evidence="2 3">DOE0152z</strain>
    </source>
</reference>
<feature type="compositionally biased region" description="Basic and acidic residues" evidence="1">
    <location>
        <begin position="146"/>
        <end position="156"/>
    </location>
</feature>
<organism evidence="2 3">
    <name type="scientific">Tetradesmus obliquus</name>
    <name type="common">Green alga</name>
    <name type="synonym">Acutodesmus obliquus</name>
    <dbReference type="NCBI Taxonomy" id="3088"/>
    <lineage>
        <taxon>Eukaryota</taxon>
        <taxon>Viridiplantae</taxon>
        <taxon>Chlorophyta</taxon>
        <taxon>core chlorophytes</taxon>
        <taxon>Chlorophyceae</taxon>
        <taxon>CS clade</taxon>
        <taxon>Sphaeropleales</taxon>
        <taxon>Scenedesmaceae</taxon>
        <taxon>Tetradesmus</taxon>
    </lineage>
</organism>